<dbReference type="EMBL" id="PEWD01000064">
    <property type="protein sequence ID" value="PIU68654.1"/>
    <property type="molecule type" value="Genomic_DNA"/>
</dbReference>
<keyword evidence="2 7" id="KW-0699">rRNA-binding</keyword>
<comment type="function">
    <text evidence="7">This is one of the proteins that bind and probably mediate the attachment of the 5S RNA into the large ribosomal subunit, where it forms part of the central protuberance.</text>
</comment>
<keyword evidence="5 7" id="KW-0687">Ribonucleoprotein</keyword>
<keyword evidence="4 7" id="KW-0689">Ribosomal protein</keyword>
<evidence type="ECO:0000313" key="8">
    <source>
        <dbReference type="EMBL" id="PIU68654.1"/>
    </source>
</evidence>
<comment type="similarity">
    <text evidence="1 7">Belongs to the universal ribosomal protein uL18 family.</text>
</comment>
<protein>
    <recommendedName>
        <fullName evidence="6 7">Large ribosomal subunit protein uL18</fullName>
    </recommendedName>
</protein>
<evidence type="ECO:0000256" key="6">
    <source>
        <dbReference type="ARBA" id="ARBA00035197"/>
    </source>
</evidence>
<keyword evidence="3 7" id="KW-0694">RNA-binding</keyword>
<dbReference type="HAMAP" id="MF_01337_B">
    <property type="entry name" value="Ribosomal_uL18_B"/>
    <property type="match status" value="1"/>
</dbReference>
<gene>
    <name evidence="7" type="primary">rplR</name>
    <name evidence="8" type="ORF">COS81_03180</name>
</gene>
<dbReference type="PANTHER" id="PTHR12899:SF3">
    <property type="entry name" value="LARGE RIBOSOMAL SUBUNIT PROTEIN UL18M"/>
    <property type="match status" value="1"/>
</dbReference>
<evidence type="ECO:0000256" key="2">
    <source>
        <dbReference type="ARBA" id="ARBA00022730"/>
    </source>
</evidence>
<proteinExistence type="inferred from homology"/>
<dbReference type="FunFam" id="3.30.420.100:FF:000001">
    <property type="entry name" value="50S ribosomal protein L18"/>
    <property type="match status" value="1"/>
</dbReference>
<dbReference type="NCBIfam" id="TIGR00060">
    <property type="entry name" value="L18_bact"/>
    <property type="match status" value="1"/>
</dbReference>
<evidence type="ECO:0000256" key="5">
    <source>
        <dbReference type="ARBA" id="ARBA00023274"/>
    </source>
</evidence>
<dbReference type="SUPFAM" id="SSF53137">
    <property type="entry name" value="Translational machinery components"/>
    <property type="match status" value="1"/>
</dbReference>
<comment type="caution">
    <text evidence="8">The sequence shown here is derived from an EMBL/GenBank/DDBJ whole genome shotgun (WGS) entry which is preliminary data.</text>
</comment>
<dbReference type="CDD" id="cd00432">
    <property type="entry name" value="Ribosomal_L18_L5e"/>
    <property type="match status" value="1"/>
</dbReference>
<organism evidence="8 9">
    <name type="scientific">candidate division WWE3 bacterium CG06_land_8_20_14_3_00_42_16</name>
    <dbReference type="NCBI Taxonomy" id="1975083"/>
    <lineage>
        <taxon>Bacteria</taxon>
        <taxon>Katanobacteria</taxon>
    </lineage>
</organism>
<name>A0A2M7AMR1_UNCKA</name>
<evidence type="ECO:0000256" key="4">
    <source>
        <dbReference type="ARBA" id="ARBA00022980"/>
    </source>
</evidence>
<dbReference type="InterPro" id="IPR004389">
    <property type="entry name" value="Ribosomal_uL18_bac-type"/>
</dbReference>
<dbReference type="InterPro" id="IPR005484">
    <property type="entry name" value="Ribosomal_uL18_bac/plant/anim"/>
</dbReference>
<evidence type="ECO:0000313" key="9">
    <source>
        <dbReference type="Proteomes" id="UP000229916"/>
    </source>
</evidence>
<dbReference type="GO" id="GO:0003735">
    <property type="term" value="F:structural constituent of ribosome"/>
    <property type="evidence" value="ECO:0007669"/>
    <property type="project" value="InterPro"/>
</dbReference>
<evidence type="ECO:0000256" key="7">
    <source>
        <dbReference type="HAMAP-Rule" id="MF_01337"/>
    </source>
</evidence>
<comment type="subunit">
    <text evidence="7">Part of the 50S ribosomal subunit; part of the 5S rRNA/L5/L18/L25 subcomplex. Contacts the 5S and 23S rRNAs.</text>
</comment>
<dbReference type="PANTHER" id="PTHR12899">
    <property type="entry name" value="39S RIBOSOMAL PROTEIN L18, MITOCHONDRIAL"/>
    <property type="match status" value="1"/>
</dbReference>
<dbReference type="Proteomes" id="UP000229916">
    <property type="component" value="Unassembled WGS sequence"/>
</dbReference>
<dbReference type="AlphaFoldDB" id="A0A2M7AMR1"/>
<dbReference type="GO" id="GO:0022625">
    <property type="term" value="C:cytosolic large ribosomal subunit"/>
    <property type="evidence" value="ECO:0007669"/>
    <property type="project" value="TreeGrafter"/>
</dbReference>
<dbReference type="InterPro" id="IPR057268">
    <property type="entry name" value="Ribosomal_L18"/>
</dbReference>
<dbReference type="GO" id="GO:0008097">
    <property type="term" value="F:5S rRNA binding"/>
    <property type="evidence" value="ECO:0007669"/>
    <property type="project" value="TreeGrafter"/>
</dbReference>
<accession>A0A2M7AMR1</accession>
<reference evidence="9" key="1">
    <citation type="submission" date="2017-09" db="EMBL/GenBank/DDBJ databases">
        <title>Depth-based differentiation of microbial function through sediment-hosted aquifers and enrichment of novel symbionts in the deep terrestrial subsurface.</title>
        <authorList>
            <person name="Probst A.J."/>
            <person name="Ladd B."/>
            <person name="Jarett J.K."/>
            <person name="Geller-Mcgrath D.E."/>
            <person name="Sieber C.M.K."/>
            <person name="Emerson J.B."/>
            <person name="Anantharaman K."/>
            <person name="Thomas B.C."/>
            <person name="Malmstrom R."/>
            <person name="Stieglmeier M."/>
            <person name="Klingl A."/>
            <person name="Woyke T."/>
            <person name="Ryan C.M."/>
            <person name="Banfield J.F."/>
        </authorList>
    </citation>
    <scope>NUCLEOTIDE SEQUENCE [LARGE SCALE GENOMIC DNA]</scope>
</reference>
<dbReference type="Gene3D" id="3.30.420.100">
    <property type="match status" value="1"/>
</dbReference>
<sequence>MADKKLENRQKRKIRIRAKIRDMKDRPRLSVFRSNKHLYGQIIDDEQGKTLASAVSQELKEAGSKKLTKLEKAKLLGGKLAEKALSQKIKKVVFDRGGHKYHGRIKAFAQGAREGGLSF</sequence>
<evidence type="ECO:0000256" key="3">
    <source>
        <dbReference type="ARBA" id="ARBA00022884"/>
    </source>
</evidence>
<dbReference type="GO" id="GO:0006412">
    <property type="term" value="P:translation"/>
    <property type="evidence" value="ECO:0007669"/>
    <property type="project" value="UniProtKB-UniRule"/>
</dbReference>
<dbReference type="Pfam" id="PF00861">
    <property type="entry name" value="Ribosomal_L18p"/>
    <property type="match status" value="1"/>
</dbReference>
<evidence type="ECO:0000256" key="1">
    <source>
        <dbReference type="ARBA" id="ARBA00007116"/>
    </source>
</evidence>